<dbReference type="InterPro" id="IPR051147">
    <property type="entry name" value="CFAP_domain-containing"/>
</dbReference>
<reference evidence="5 6" key="1">
    <citation type="submission" date="2024-03" db="EMBL/GenBank/DDBJ databases">
        <title>The Acrasis kona genome and developmental transcriptomes reveal deep origins of eukaryotic multicellular pathways.</title>
        <authorList>
            <person name="Sheikh S."/>
            <person name="Fu C.-J."/>
            <person name="Brown M.W."/>
            <person name="Baldauf S.L."/>
        </authorList>
    </citation>
    <scope>NUCLEOTIDE SEQUENCE [LARGE SCALE GENOMIC DNA]</scope>
    <source>
        <strain evidence="5 6">ATCC MYA-3509</strain>
    </source>
</reference>
<dbReference type="Pfam" id="PF13863">
    <property type="entry name" value="DUF4200"/>
    <property type="match status" value="1"/>
</dbReference>
<dbReference type="PANTHER" id="PTHR21683">
    <property type="entry name" value="COILED-COIL DOMAIN-CONTAINING PROTEIN 42 LIKE-2-LIKE-RELATED"/>
    <property type="match status" value="1"/>
</dbReference>
<evidence type="ECO:0000313" key="6">
    <source>
        <dbReference type="Proteomes" id="UP001431209"/>
    </source>
</evidence>
<feature type="region of interest" description="Disordered" evidence="3">
    <location>
        <begin position="360"/>
        <end position="435"/>
    </location>
</feature>
<protein>
    <submittedName>
        <fullName evidence="5">Coiled-coil domain-containing protein</fullName>
    </submittedName>
</protein>
<evidence type="ECO:0000256" key="1">
    <source>
        <dbReference type="ARBA" id="ARBA00023054"/>
    </source>
</evidence>
<dbReference type="Proteomes" id="UP001431209">
    <property type="component" value="Unassembled WGS sequence"/>
</dbReference>
<dbReference type="GO" id="GO:0005856">
    <property type="term" value="C:cytoskeleton"/>
    <property type="evidence" value="ECO:0007669"/>
    <property type="project" value="UniProtKB-ARBA"/>
</dbReference>
<name>A0AAW2ZQ68_9EUKA</name>
<dbReference type="EMBL" id="JAOPGA020001789">
    <property type="protein sequence ID" value="KAL0491374.1"/>
    <property type="molecule type" value="Genomic_DNA"/>
</dbReference>
<feature type="compositionally biased region" description="Basic and acidic residues" evidence="3">
    <location>
        <begin position="410"/>
        <end position="435"/>
    </location>
</feature>
<feature type="domain" description="DUF4200" evidence="4">
    <location>
        <begin position="21"/>
        <end position="139"/>
    </location>
</feature>
<accession>A0AAW2ZQ68</accession>
<evidence type="ECO:0000259" key="4">
    <source>
        <dbReference type="Pfam" id="PF13863"/>
    </source>
</evidence>
<dbReference type="InterPro" id="IPR025252">
    <property type="entry name" value="DUF4200"/>
</dbReference>
<feature type="coiled-coil region" evidence="2">
    <location>
        <begin position="219"/>
        <end position="285"/>
    </location>
</feature>
<comment type="caution">
    <text evidence="5">The sequence shown here is derived from an EMBL/GenBank/DDBJ whole genome shotgun (WGS) entry which is preliminary data.</text>
</comment>
<evidence type="ECO:0000313" key="5">
    <source>
        <dbReference type="EMBL" id="KAL0491374.1"/>
    </source>
</evidence>
<dbReference type="PANTHER" id="PTHR21683:SF3">
    <property type="entry name" value="CILIA AND FLAGELLA ASSOCIATED PROTEIN 100"/>
    <property type="match status" value="1"/>
</dbReference>
<keyword evidence="6" id="KW-1185">Reference proteome</keyword>
<sequence length="435" mass="51595">MFPPITKQTIKPHEKENMTDFIEKKRKMFLIQMSLDTKKFEVKKLEKKAEERERSLQLEEQALMRDAQKFDEFLTENDMQAVEAMNDAENETKQKQAKQNEIKKLNTKISAVKNEIVKLDEQLENCKRYKAFLDKLTPESFRQQQKEKRQKLIEEKAYDANQKLAPARRNSGSNRPTVQRTASSSKIEAVTVIPEIEDDMEEYATEMYFTNPEQLLHIFSDLEENNLFLIQNSQDYEEQLEEIKKQYRETKKNMDNESANLKSQIDKLEEQIAQEEEKSKVIKLRAKKHTDEESIDKLTKLKAKIKEIYEEAGFEIPLNDDSDPLHMLTQIESKLEELLNIMASWGDPLFIQKLERQREKERRKNIRDERTDKLKQQQKERKHTNLKKSQEGPVKKKVGKPLMFRSPPIEVKKKTSENKTESETEQRDEFKELFS</sequence>
<dbReference type="AlphaFoldDB" id="A0AAW2ZQ68"/>
<gene>
    <name evidence="5" type="ORF">AKO1_009901</name>
</gene>
<evidence type="ECO:0000256" key="2">
    <source>
        <dbReference type="SAM" id="Coils"/>
    </source>
</evidence>
<keyword evidence="1 2" id="KW-0175">Coiled coil</keyword>
<evidence type="ECO:0000256" key="3">
    <source>
        <dbReference type="SAM" id="MobiDB-lite"/>
    </source>
</evidence>
<organism evidence="5 6">
    <name type="scientific">Acrasis kona</name>
    <dbReference type="NCBI Taxonomy" id="1008807"/>
    <lineage>
        <taxon>Eukaryota</taxon>
        <taxon>Discoba</taxon>
        <taxon>Heterolobosea</taxon>
        <taxon>Tetramitia</taxon>
        <taxon>Eutetramitia</taxon>
        <taxon>Acrasidae</taxon>
        <taxon>Acrasis</taxon>
    </lineage>
</organism>
<proteinExistence type="predicted"/>
<feature type="coiled-coil region" evidence="2">
    <location>
        <begin position="35"/>
        <end position="129"/>
    </location>
</feature>
<feature type="compositionally biased region" description="Basic and acidic residues" evidence="3">
    <location>
        <begin position="360"/>
        <end position="379"/>
    </location>
</feature>